<feature type="region of interest" description="Disordered" evidence="1">
    <location>
        <begin position="1"/>
        <end position="30"/>
    </location>
</feature>
<evidence type="ECO:0000256" key="1">
    <source>
        <dbReference type="SAM" id="MobiDB-lite"/>
    </source>
</evidence>
<organism evidence="2">
    <name type="scientific">Hordeum vulgare subsp. vulgare</name>
    <name type="common">Domesticated barley</name>
    <dbReference type="NCBI Taxonomy" id="112509"/>
    <lineage>
        <taxon>Eukaryota</taxon>
        <taxon>Viridiplantae</taxon>
        <taxon>Streptophyta</taxon>
        <taxon>Embryophyta</taxon>
        <taxon>Tracheophyta</taxon>
        <taxon>Spermatophyta</taxon>
        <taxon>Magnoliopsida</taxon>
        <taxon>Liliopsida</taxon>
        <taxon>Poales</taxon>
        <taxon>Poaceae</taxon>
        <taxon>BOP clade</taxon>
        <taxon>Pooideae</taxon>
        <taxon>Triticodae</taxon>
        <taxon>Triticeae</taxon>
        <taxon>Hordeinae</taxon>
        <taxon>Hordeum</taxon>
    </lineage>
</organism>
<sequence>MATLPPRVFPGTRRGERKGSPRCPAGRSGDAHMRHCIPVGQADTGFPDPNLHLGRSEACDQTDHTMRQHRLEASMQSHHGTTF</sequence>
<name>A0A023INK6_HORVV</name>
<dbReference type="EMBL" id="KF686739">
    <property type="protein sequence ID" value="AGW47734.1"/>
    <property type="molecule type" value="Genomic_DNA"/>
</dbReference>
<evidence type="ECO:0000313" key="2">
    <source>
        <dbReference type="EMBL" id="AGW47734.1"/>
    </source>
</evidence>
<reference evidence="2" key="1">
    <citation type="journal article" date="2014" name="Funct. Integr. Genomics">
        <title>The barley Frost resistance-H2 locus.</title>
        <authorList>
            <person name="Pasquariello M."/>
            <person name="Barabaschi D."/>
            <person name="Himmelbach A."/>
            <person name="Steuernagel B."/>
            <person name="Ariyadasa R."/>
            <person name="Stein N."/>
            <person name="Gandolfi F."/>
            <person name="Tenedini E."/>
            <person name="Bernardis I."/>
            <person name="Tagliafico E."/>
            <person name="Pecchioni N."/>
            <person name="Francia E."/>
        </authorList>
    </citation>
    <scope>NUCLEOTIDE SEQUENCE</scope>
</reference>
<proteinExistence type="predicted"/>
<accession>A0A023INK6</accession>
<dbReference type="AlphaFoldDB" id="A0A023INK6"/>
<protein>
    <submittedName>
        <fullName evidence="2">Uncharacterized protein</fullName>
    </submittedName>
</protein>